<evidence type="ECO:0000259" key="1">
    <source>
        <dbReference type="Pfam" id="PF06985"/>
    </source>
</evidence>
<reference evidence="2" key="1">
    <citation type="submission" date="2021-06" db="EMBL/GenBank/DDBJ databases">
        <title>Comparative genomics, transcriptomics and evolutionary studies reveal genomic signatures of adaptation to plant cell wall in hemibiotrophic fungi.</title>
        <authorList>
            <consortium name="DOE Joint Genome Institute"/>
            <person name="Baroncelli R."/>
            <person name="Diaz J.F."/>
            <person name="Benocci T."/>
            <person name="Peng M."/>
            <person name="Battaglia E."/>
            <person name="Haridas S."/>
            <person name="Andreopoulos W."/>
            <person name="Labutti K."/>
            <person name="Pangilinan J."/>
            <person name="Floch G.L."/>
            <person name="Makela M.R."/>
            <person name="Henrissat B."/>
            <person name="Grigoriev I.V."/>
            <person name="Crouch J.A."/>
            <person name="De Vries R.P."/>
            <person name="Sukno S.A."/>
            <person name="Thon M.R."/>
        </authorList>
    </citation>
    <scope>NUCLEOTIDE SEQUENCE</scope>
    <source>
        <strain evidence="2">MAFF235873</strain>
    </source>
</reference>
<protein>
    <submittedName>
        <fullName evidence="2">HET-domain-containing protein</fullName>
    </submittedName>
</protein>
<comment type="caution">
    <text evidence="2">The sequence shown here is derived from an EMBL/GenBank/DDBJ whole genome shotgun (WGS) entry which is preliminary data.</text>
</comment>
<accession>A0AAD9HL33</accession>
<organism evidence="2 3">
    <name type="scientific">Colletotrichum zoysiae</name>
    <dbReference type="NCBI Taxonomy" id="1216348"/>
    <lineage>
        <taxon>Eukaryota</taxon>
        <taxon>Fungi</taxon>
        <taxon>Dikarya</taxon>
        <taxon>Ascomycota</taxon>
        <taxon>Pezizomycotina</taxon>
        <taxon>Sordariomycetes</taxon>
        <taxon>Hypocreomycetidae</taxon>
        <taxon>Glomerellales</taxon>
        <taxon>Glomerellaceae</taxon>
        <taxon>Colletotrichum</taxon>
        <taxon>Colletotrichum graminicola species complex</taxon>
    </lineage>
</organism>
<evidence type="ECO:0000313" key="3">
    <source>
        <dbReference type="Proteomes" id="UP001232148"/>
    </source>
</evidence>
<dbReference type="PANTHER" id="PTHR24148:SF73">
    <property type="entry name" value="HET DOMAIN PROTEIN (AFU_ORTHOLOGUE AFUA_8G01020)"/>
    <property type="match status" value="1"/>
</dbReference>
<feature type="non-terminal residue" evidence="2">
    <location>
        <position position="1"/>
    </location>
</feature>
<name>A0AAD9HL33_9PEZI</name>
<dbReference type="Pfam" id="PF06985">
    <property type="entry name" value="HET"/>
    <property type="match status" value="1"/>
</dbReference>
<dbReference type="InterPro" id="IPR010730">
    <property type="entry name" value="HET"/>
</dbReference>
<dbReference type="AlphaFoldDB" id="A0AAD9HL33"/>
<dbReference type="PANTHER" id="PTHR24148">
    <property type="entry name" value="ANKYRIN REPEAT DOMAIN-CONTAINING PROTEIN 39 HOMOLOG-RELATED"/>
    <property type="match status" value="1"/>
</dbReference>
<proteinExistence type="predicted"/>
<keyword evidence="3" id="KW-1185">Reference proteome</keyword>
<dbReference type="InterPro" id="IPR052895">
    <property type="entry name" value="HetReg/Transcr_Mod"/>
</dbReference>
<evidence type="ECO:0000313" key="2">
    <source>
        <dbReference type="EMBL" id="KAK2030007.1"/>
    </source>
</evidence>
<sequence>IGSSLECFDDPTVLDRIGPKNDIMCFETLAASIRSQSFILVAGIASLSDNQQYCLPSAQVCEALVWYLSGLVRLISPIKLLTEPPLANYFQYESFDLDRPGFRLVRLEAGSSNDPISCHLFQAYLDDKETIIPYEALSYCWGSSTSPRHSVMVNGRLLFITENLFEALKNLRQEGEDRMIWVDALCIDQSNVQERGHQVTWMGKVYEYAERV</sequence>
<dbReference type="Proteomes" id="UP001232148">
    <property type="component" value="Unassembled WGS sequence"/>
</dbReference>
<feature type="domain" description="Heterokaryon incompatibility" evidence="1">
    <location>
        <begin position="134"/>
        <end position="212"/>
    </location>
</feature>
<feature type="non-terminal residue" evidence="2">
    <location>
        <position position="212"/>
    </location>
</feature>
<gene>
    <name evidence="2" type="ORF">LX32DRAFT_507210</name>
</gene>
<dbReference type="EMBL" id="MU842856">
    <property type="protein sequence ID" value="KAK2030007.1"/>
    <property type="molecule type" value="Genomic_DNA"/>
</dbReference>